<keyword evidence="6 7" id="KW-0694">RNA-binding</keyword>
<feature type="binding site" evidence="7">
    <location>
        <position position="294"/>
    </location>
    <ligand>
        <name>S-adenosyl-L-methionine</name>
        <dbReference type="ChEBI" id="CHEBI:59789"/>
    </ligand>
</feature>
<reference evidence="10 11" key="1">
    <citation type="submission" date="2024-04" db="EMBL/GenBank/DDBJ databases">
        <title>Tritrichomonas musculus Genome.</title>
        <authorList>
            <person name="Alves-Ferreira E."/>
            <person name="Grigg M."/>
            <person name="Lorenzi H."/>
            <person name="Galac M."/>
        </authorList>
    </citation>
    <scope>NUCLEOTIDE SEQUENCE [LARGE SCALE GENOMIC DNA]</scope>
    <source>
        <strain evidence="10 11">EAF2021</strain>
    </source>
</reference>
<dbReference type="NCBIfam" id="TIGR00446">
    <property type="entry name" value="nop2p"/>
    <property type="match status" value="1"/>
</dbReference>
<keyword evidence="3 7" id="KW-0489">Methyltransferase</keyword>
<dbReference type="PANTHER" id="PTHR22807">
    <property type="entry name" value="NOP2 YEAST -RELATED NOL1/NOP2/FMU SUN DOMAIN-CONTAINING"/>
    <property type="match status" value="1"/>
</dbReference>
<evidence type="ECO:0000256" key="6">
    <source>
        <dbReference type="ARBA" id="ARBA00022884"/>
    </source>
</evidence>
<evidence type="ECO:0000256" key="5">
    <source>
        <dbReference type="ARBA" id="ARBA00022691"/>
    </source>
</evidence>
<feature type="binding site" evidence="7">
    <location>
        <begin position="243"/>
        <end position="249"/>
    </location>
    <ligand>
        <name>S-adenosyl-L-methionine</name>
        <dbReference type="ChEBI" id="CHEBI:59789"/>
    </ligand>
</feature>
<feature type="domain" description="SAM-dependent MTase RsmB/NOP-type" evidence="9">
    <location>
        <begin position="150"/>
        <end position="442"/>
    </location>
</feature>
<keyword evidence="11" id="KW-1185">Reference proteome</keyword>
<feature type="region of interest" description="Disordered" evidence="8">
    <location>
        <begin position="447"/>
        <end position="486"/>
    </location>
</feature>
<feature type="active site" description="Nucleophile" evidence="7">
    <location>
        <position position="366"/>
    </location>
</feature>
<dbReference type="Proteomes" id="UP001470230">
    <property type="component" value="Unassembled WGS sequence"/>
</dbReference>
<feature type="compositionally biased region" description="Acidic residues" evidence="8">
    <location>
        <begin position="7"/>
        <end position="18"/>
    </location>
</feature>
<dbReference type="PRINTS" id="PR02008">
    <property type="entry name" value="RCMTFAMILY"/>
</dbReference>
<name>A0ABR2KM28_9EUKA</name>
<keyword evidence="5 7" id="KW-0949">S-adenosyl-L-methionine</keyword>
<proteinExistence type="inferred from homology"/>
<comment type="caution">
    <text evidence="10">The sequence shown here is derived from an EMBL/GenBank/DDBJ whole genome shotgun (WGS) entry which is preliminary data.</text>
</comment>
<keyword evidence="2" id="KW-0690">Ribosome biogenesis</keyword>
<dbReference type="InterPro" id="IPR001678">
    <property type="entry name" value="MeTrfase_RsmB-F_NOP2_dom"/>
</dbReference>
<evidence type="ECO:0000256" key="1">
    <source>
        <dbReference type="ARBA" id="ARBA00004604"/>
    </source>
</evidence>
<comment type="similarity">
    <text evidence="7">Belongs to the class I-like SAM-binding methyltransferase superfamily. RsmB/NOP family.</text>
</comment>
<dbReference type="InterPro" id="IPR049560">
    <property type="entry name" value="MeTrfase_RsmB-F_NOP2_cat"/>
</dbReference>
<feature type="region of interest" description="Disordered" evidence="8">
    <location>
        <begin position="1"/>
        <end position="49"/>
    </location>
</feature>
<sequence length="486" mass="55104">MSKKEEEVEEYTDSDSEEALNQANNDDEDENGDNDWLGSGSEDEENDLVKREKTLAKYQNEFAAEVDDSHLELIDREQLEAPAVDYDQVRERASQIIMTLDNFKTAADKDIPRSQYMEKLYDDLCILYGYNRFLLEKIVSLVKVSEILDFLDANEHHRPVTIRKNTIRTSHNNLEHALNERGVRLAPVGKWTKNLGLMVIETQVPVGATPEYLSGYYMLQSPSSFLPVISLNPKPGSRVLDMCAAPGGKTTHLAQIMKNQGMIVANDYHKARTNALVANIHRLGVTNAIVVNYDGRAFPEVMGGFDYVLCDAPCSGTGVISRDPSVKTTKTEQDLQFLTKQQKELILHAFDSVKPSKGGKLCYCTCSVLVEENEEVVDYLLRKRDRAKVLPPPIDKDFDEQLTPGITRYCGKHFSDQIKNARRVYPHKLNMDGFFFALIDVLPLQKDQNNEDEEESEKEVPNQNAGKNESKKRKKKRAFTKRMSGK</sequence>
<comment type="subcellular location">
    <subcellularLocation>
        <location evidence="1">Nucleus</location>
        <location evidence="1">Nucleolus</location>
    </subcellularLocation>
</comment>
<dbReference type="Gene3D" id="3.30.70.1170">
    <property type="entry name" value="Sun protein, domain 3"/>
    <property type="match status" value="1"/>
</dbReference>
<dbReference type="SUPFAM" id="SSF53335">
    <property type="entry name" value="S-adenosyl-L-methionine-dependent methyltransferases"/>
    <property type="match status" value="1"/>
</dbReference>
<evidence type="ECO:0000256" key="7">
    <source>
        <dbReference type="PROSITE-ProRule" id="PRU01023"/>
    </source>
</evidence>
<accession>A0ABR2KM28</accession>
<gene>
    <name evidence="10" type="ORF">M9Y10_028691</name>
</gene>
<keyword evidence="4 7" id="KW-0808">Transferase</keyword>
<dbReference type="PROSITE" id="PS51686">
    <property type="entry name" value="SAM_MT_RSMB_NOP"/>
    <property type="match status" value="1"/>
</dbReference>
<evidence type="ECO:0000313" key="10">
    <source>
        <dbReference type="EMBL" id="KAK8891482.1"/>
    </source>
</evidence>
<evidence type="ECO:0000256" key="4">
    <source>
        <dbReference type="ARBA" id="ARBA00022679"/>
    </source>
</evidence>
<dbReference type="InterPro" id="IPR023267">
    <property type="entry name" value="RCMT"/>
</dbReference>
<dbReference type="Pfam" id="PF01189">
    <property type="entry name" value="Methyltr_RsmB-F"/>
    <property type="match status" value="1"/>
</dbReference>
<evidence type="ECO:0000256" key="2">
    <source>
        <dbReference type="ARBA" id="ARBA00022517"/>
    </source>
</evidence>
<dbReference type="PRINTS" id="PR02012">
    <property type="entry name" value="RCMTNOP2"/>
</dbReference>
<feature type="binding site" evidence="7">
    <location>
        <position position="267"/>
    </location>
    <ligand>
        <name>S-adenosyl-L-methionine</name>
        <dbReference type="ChEBI" id="CHEBI:59789"/>
    </ligand>
</feature>
<evidence type="ECO:0000259" key="9">
    <source>
        <dbReference type="PROSITE" id="PS51686"/>
    </source>
</evidence>
<dbReference type="CDD" id="cd02440">
    <property type="entry name" value="AdoMet_MTases"/>
    <property type="match status" value="1"/>
</dbReference>
<dbReference type="EMBL" id="JAPFFF010000004">
    <property type="protein sequence ID" value="KAK8891482.1"/>
    <property type="molecule type" value="Genomic_DNA"/>
</dbReference>
<dbReference type="InterPro" id="IPR029063">
    <property type="entry name" value="SAM-dependent_MTases_sf"/>
</dbReference>
<feature type="binding site" evidence="7">
    <location>
        <position position="311"/>
    </location>
    <ligand>
        <name>S-adenosyl-L-methionine</name>
        <dbReference type="ChEBI" id="CHEBI:59789"/>
    </ligand>
</feature>
<protein>
    <submittedName>
        <fullName evidence="10">rRNA (Cytosine-C5-)-methyltransferase nop2</fullName>
    </submittedName>
</protein>
<evidence type="ECO:0000313" key="11">
    <source>
        <dbReference type="Proteomes" id="UP001470230"/>
    </source>
</evidence>
<evidence type="ECO:0000256" key="3">
    <source>
        <dbReference type="ARBA" id="ARBA00022603"/>
    </source>
</evidence>
<feature type="compositionally biased region" description="Basic residues" evidence="8">
    <location>
        <begin position="470"/>
        <end position="486"/>
    </location>
</feature>
<dbReference type="PANTHER" id="PTHR22807:SF30">
    <property type="entry name" value="28S RRNA (CYTOSINE(4447)-C(5))-METHYLTRANSFERASE-RELATED"/>
    <property type="match status" value="1"/>
</dbReference>
<dbReference type="InterPro" id="IPR023273">
    <property type="entry name" value="RCMT_NOP2"/>
</dbReference>
<dbReference type="InterPro" id="IPR011023">
    <property type="entry name" value="Nop2p"/>
</dbReference>
<dbReference type="Gene3D" id="3.40.50.150">
    <property type="entry name" value="Vaccinia Virus protein VP39"/>
    <property type="match status" value="1"/>
</dbReference>
<evidence type="ECO:0000256" key="8">
    <source>
        <dbReference type="SAM" id="MobiDB-lite"/>
    </source>
</evidence>
<organism evidence="10 11">
    <name type="scientific">Tritrichomonas musculus</name>
    <dbReference type="NCBI Taxonomy" id="1915356"/>
    <lineage>
        <taxon>Eukaryota</taxon>
        <taxon>Metamonada</taxon>
        <taxon>Parabasalia</taxon>
        <taxon>Tritrichomonadida</taxon>
        <taxon>Tritrichomonadidae</taxon>
        <taxon>Tritrichomonas</taxon>
    </lineage>
</organism>